<evidence type="ECO:0008006" key="3">
    <source>
        <dbReference type="Google" id="ProtNLM"/>
    </source>
</evidence>
<accession>S9SIP2</accession>
<gene>
    <name evidence="1" type="ORF">ruthe_01034</name>
</gene>
<reference evidence="1 2" key="1">
    <citation type="journal article" date="2013" name="Stand. Genomic Sci.">
        <title>Genome sequence of the reddish-pigmented Rubellimicrobium thermophilum type strain (DSM 16684(T)), a member of the Roseobacter clade.</title>
        <authorList>
            <person name="Fiebig A."/>
            <person name="Riedel T."/>
            <person name="Gronow S."/>
            <person name="Petersen J."/>
            <person name="Klenk H.P."/>
            <person name="Goker M."/>
        </authorList>
    </citation>
    <scope>NUCLEOTIDE SEQUENCE [LARGE SCALE GENOMIC DNA]</scope>
    <source>
        <strain evidence="1 2">DSM 16684</strain>
    </source>
</reference>
<evidence type="ECO:0000313" key="1">
    <source>
        <dbReference type="EMBL" id="EPX86224.1"/>
    </source>
</evidence>
<proteinExistence type="predicted"/>
<dbReference type="Pfam" id="PF12073">
    <property type="entry name" value="DUF3553"/>
    <property type="match status" value="1"/>
</dbReference>
<dbReference type="PATRIC" id="fig|1123069.3.peg.1004"/>
<dbReference type="HOGENOM" id="CLU_196829_0_0_5"/>
<protein>
    <recommendedName>
        <fullName evidence="3">DUF3553 domain-containing protein</fullName>
    </recommendedName>
</protein>
<sequence>MSDLTGILAPGMLVAHPGRPDWGTGMVQSVTGRLVTVMWPDAGKVVIDGTRISLLLVATGPTDPPGPE</sequence>
<dbReference type="OrthoDB" id="7361229at2"/>
<dbReference type="InterPro" id="IPR021938">
    <property type="entry name" value="DUF3553"/>
</dbReference>
<name>S9SIP2_9RHOB</name>
<dbReference type="AlphaFoldDB" id="S9SIP2"/>
<dbReference type="Proteomes" id="UP000015346">
    <property type="component" value="Unassembled WGS sequence"/>
</dbReference>
<keyword evidence="2" id="KW-1185">Reference proteome</keyword>
<organism evidence="1 2">
    <name type="scientific">Rubellimicrobium thermophilum DSM 16684</name>
    <dbReference type="NCBI Taxonomy" id="1123069"/>
    <lineage>
        <taxon>Bacteria</taxon>
        <taxon>Pseudomonadati</taxon>
        <taxon>Pseudomonadota</taxon>
        <taxon>Alphaproteobacteria</taxon>
        <taxon>Rhodobacterales</taxon>
        <taxon>Roseobacteraceae</taxon>
        <taxon>Rubellimicrobium</taxon>
    </lineage>
</organism>
<dbReference type="STRING" id="1123069.ruthe_01034"/>
<dbReference type="RefSeq" id="WP_021097132.1">
    <property type="nucleotide sequence ID" value="NZ_KE557320.1"/>
</dbReference>
<evidence type="ECO:0000313" key="2">
    <source>
        <dbReference type="Proteomes" id="UP000015346"/>
    </source>
</evidence>
<dbReference type="EMBL" id="AOLV01000010">
    <property type="protein sequence ID" value="EPX86224.1"/>
    <property type="molecule type" value="Genomic_DNA"/>
</dbReference>
<comment type="caution">
    <text evidence="1">The sequence shown here is derived from an EMBL/GenBank/DDBJ whole genome shotgun (WGS) entry which is preliminary data.</text>
</comment>